<feature type="domain" description="Prephenate dehydratase" evidence="9">
    <location>
        <begin position="4"/>
        <end position="182"/>
    </location>
</feature>
<evidence type="ECO:0000256" key="5">
    <source>
        <dbReference type="ARBA" id="ARBA00023222"/>
    </source>
</evidence>
<evidence type="ECO:0000259" key="9">
    <source>
        <dbReference type="PROSITE" id="PS51171"/>
    </source>
</evidence>
<accession>A0ABP6TYE9</accession>
<dbReference type="PROSITE" id="PS51171">
    <property type="entry name" value="PREPHENATE_DEHYDR_3"/>
    <property type="match status" value="1"/>
</dbReference>
<evidence type="ECO:0000256" key="8">
    <source>
        <dbReference type="SAM" id="MobiDB-lite"/>
    </source>
</evidence>
<keyword evidence="5" id="KW-0584">Phenylalanine biosynthesis</keyword>
<dbReference type="PANTHER" id="PTHR21022:SF19">
    <property type="entry name" value="PREPHENATE DEHYDRATASE-RELATED"/>
    <property type="match status" value="1"/>
</dbReference>
<gene>
    <name evidence="10" type="ORF">GCM10019016_062090</name>
</gene>
<evidence type="ECO:0000256" key="1">
    <source>
        <dbReference type="ARBA" id="ARBA00004741"/>
    </source>
</evidence>
<reference evidence="11" key="1">
    <citation type="journal article" date="2019" name="Int. J. Syst. Evol. Microbiol.">
        <title>The Global Catalogue of Microorganisms (GCM) 10K type strain sequencing project: providing services to taxonomists for standard genome sequencing and annotation.</title>
        <authorList>
            <consortium name="The Broad Institute Genomics Platform"/>
            <consortium name="The Broad Institute Genome Sequencing Center for Infectious Disease"/>
            <person name="Wu L."/>
            <person name="Ma J."/>
        </authorList>
    </citation>
    <scope>NUCLEOTIDE SEQUENCE [LARGE SCALE GENOMIC DNA]</scope>
    <source>
        <strain evidence="11">JCM 4816</strain>
    </source>
</reference>
<dbReference type="Gene3D" id="3.40.190.10">
    <property type="entry name" value="Periplasmic binding protein-like II"/>
    <property type="match status" value="2"/>
</dbReference>
<evidence type="ECO:0000256" key="4">
    <source>
        <dbReference type="ARBA" id="ARBA00023141"/>
    </source>
</evidence>
<evidence type="ECO:0000313" key="11">
    <source>
        <dbReference type="Proteomes" id="UP001501455"/>
    </source>
</evidence>
<dbReference type="EC" id="4.2.1.51" evidence="2"/>
<sequence length="223" mass="23454">MPASYAYLGPEGTFTEVALRTLPEAATRELIPYVSVQSALDAVRAGETEAAFVPIENSVEGGITTTLDELVAGTPLMIYREVLLSITFALLVRPGTKLSDIKTVTAHPAAQPQVRNWLKTHLPDAHWESAASNADGARLVQEGRYDAAFAGEFAAARYGSGGPGDRDPRRGERPDPIRAGRAGRPGPRRPAAPTRPPSCCGSATTTPAACATCWASSPRGAST</sequence>
<comment type="caution">
    <text evidence="10">The sequence shown here is derived from an EMBL/GenBank/DDBJ whole genome shotgun (WGS) entry which is preliminary data.</text>
</comment>
<keyword evidence="4" id="KW-0057">Aromatic amino acid biosynthesis</keyword>
<name>A0ABP6TYE9_9ACTN</name>
<evidence type="ECO:0000256" key="3">
    <source>
        <dbReference type="ARBA" id="ARBA00022605"/>
    </source>
</evidence>
<proteinExistence type="predicted"/>
<evidence type="ECO:0000256" key="2">
    <source>
        <dbReference type="ARBA" id="ARBA00013147"/>
    </source>
</evidence>
<keyword evidence="3" id="KW-0028">Amino-acid biosynthesis</keyword>
<feature type="compositionally biased region" description="Basic and acidic residues" evidence="8">
    <location>
        <begin position="164"/>
        <end position="178"/>
    </location>
</feature>
<dbReference type="PANTHER" id="PTHR21022">
    <property type="entry name" value="PREPHENATE DEHYDRATASE P PROTEIN"/>
    <property type="match status" value="1"/>
</dbReference>
<evidence type="ECO:0000256" key="7">
    <source>
        <dbReference type="ARBA" id="ARBA00047848"/>
    </source>
</evidence>
<comment type="catalytic activity">
    <reaction evidence="7">
        <text>prephenate + H(+) = 3-phenylpyruvate + CO2 + H2O</text>
        <dbReference type="Rhea" id="RHEA:21648"/>
        <dbReference type="ChEBI" id="CHEBI:15377"/>
        <dbReference type="ChEBI" id="CHEBI:15378"/>
        <dbReference type="ChEBI" id="CHEBI:16526"/>
        <dbReference type="ChEBI" id="CHEBI:18005"/>
        <dbReference type="ChEBI" id="CHEBI:29934"/>
        <dbReference type="EC" id="4.2.1.51"/>
    </reaction>
</comment>
<dbReference type="Proteomes" id="UP001501455">
    <property type="component" value="Unassembled WGS sequence"/>
</dbReference>
<dbReference type="CDD" id="cd13632">
    <property type="entry name" value="PBP2_Aa-PDT_like"/>
    <property type="match status" value="1"/>
</dbReference>
<comment type="pathway">
    <text evidence="1">Amino-acid biosynthesis; L-phenylalanine biosynthesis; phenylpyruvate from prephenate: step 1/1.</text>
</comment>
<evidence type="ECO:0000313" key="10">
    <source>
        <dbReference type="EMBL" id="GAA3499106.1"/>
    </source>
</evidence>
<feature type="region of interest" description="Disordered" evidence="8">
    <location>
        <begin position="156"/>
        <end position="205"/>
    </location>
</feature>
<protein>
    <recommendedName>
        <fullName evidence="2">prephenate dehydratase</fullName>
        <ecNumber evidence="2">4.2.1.51</ecNumber>
    </recommendedName>
</protein>
<dbReference type="Pfam" id="PF00800">
    <property type="entry name" value="PDT"/>
    <property type="match status" value="1"/>
</dbReference>
<keyword evidence="6" id="KW-0456">Lyase</keyword>
<dbReference type="InterPro" id="IPR001086">
    <property type="entry name" value="Preph_deHydtase"/>
</dbReference>
<keyword evidence="11" id="KW-1185">Reference proteome</keyword>
<dbReference type="EMBL" id="BAAAXF010000041">
    <property type="protein sequence ID" value="GAA3499106.1"/>
    <property type="molecule type" value="Genomic_DNA"/>
</dbReference>
<dbReference type="SUPFAM" id="SSF53850">
    <property type="entry name" value="Periplasmic binding protein-like II"/>
    <property type="match status" value="1"/>
</dbReference>
<evidence type="ECO:0000256" key="6">
    <source>
        <dbReference type="ARBA" id="ARBA00023239"/>
    </source>
</evidence>
<organism evidence="10 11">
    <name type="scientific">Streptomyces prasinosporus</name>
    <dbReference type="NCBI Taxonomy" id="68256"/>
    <lineage>
        <taxon>Bacteria</taxon>
        <taxon>Bacillati</taxon>
        <taxon>Actinomycetota</taxon>
        <taxon>Actinomycetes</taxon>
        <taxon>Kitasatosporales</taxon>
        <taxon>Streptomycetaceae</taxon>
        <taxon>Streptomyces</taxon>
        <taxon>Streptomyces albogriseolus group</taxon>
    </lineage>
</organism>